<dbReference type="GO" id="GO:0003676">
    <property type="term" value="F:nucleic acid binding"/>
    <property type="evidence" value="ECO:0007669"/>
    <property type="project" value="InterPro"/>
</dbReference>
<dbReference type="PROSITE" id="PS50126">
    <property type="entry name" value="S1"/>
    <property type="match status" value="1"/>
</dbReference>
<dbReference type="InterPro" id="IPR027417">
    <property type="entry name" value="P-loop_NTPase"/>
</dbReference>
<evidence type="ECO:0000313" key="2">
    <source>
        <dbReference type="Proteomes" id="UP000955338"/>
    </source>
</evidence>
<dbReference type="EMBL" id="CP022011">
    <property type="protein sequence ID" value="QDJ13976.1"/>
    <property type="molecule type" value="Genomic_DNA"/>
</dbReference>
<dbReference type="InterPro" id="IPR012340">
    <property type="entry name" value="NA-bd_OB-fold"/>
</dbReference>
<name>A0A8D4LIP6_9PAST</name>
<keyword evidence="2" id="KW-1185">Reference proteome</keyword>
<reference evidence="1" key="1">
    <citation type="submission" date="2017-06" db="EMBL/GenBank/DDBJ databases">
        <title>Genome sequencing of pathogenic and non-pathogenic strains within Bisgaard taxon 40.</title>
        <authorList>
            <person name="Ladner J.T."/>
            <person name="Lovett S.P."/>
            <person name="Koroleva G."/>
            <person name="Lorch J.M."/>
        </authorList>
    </citation>
    <scope>NUCLEOTIDE SEQUENCE</scope>
    <source>
        <strain evidence="1">27576-1-I1</strain>
    </source>
</reference>
<dbReference type="InterPro" id="IPR003029">
    <property type="entry name" value="S1_domain"/>
</dbReference>
<dbReference type="Gene3D" id="3.40.50.300">
    <property type="entry name" value="P-loop containing nucleotide triphosphate hydrolases"/>
    <property type="match status" value="1"/>
</dbReference>
<dbReference type="Proteomes" id="UP000955338">
    <property type="component" value="Chromosome"/>
</dbReference>
<dbReference type="Pfam" id="PF00575">
    <property type="entry name" value="S1"/>
    <property type="match status" value="1"/>
</dbReference>
<gene>
    <name evidence="1" type="ORF">CEP48_00310</name>
</gene>
<dbReference type="AlphaFoldDB" id="A0A8D4LIP6"/>
<dbReference type="Gene3D" id="3.90.1570.30">
    <property type="match status" value="1"/>
</dbReference>
<protein>
    <submittedName>
        <fullName evidence="1">RNA-binding protein</fullName>
    </submittedName>
</protein>
<sequence>MNNKPLDIDVQHIENESDVEQKFIMPMLLKEHPYGLSIPAKNIKTKQSIPSSRIGKGSDKKYYVPDYIVTSKAYPVLVIEAKSPKEELNEGWREARLYAHELNSKYGEINPVKYVMATNGKIIWYGTPDNSNPKGIIEVNDYLYNSDFHEMIKFISFSQIENYTQTLINKLKPKIFTQARKVVGGSSIQNEEIPKNQFGLSISDSFGKIFNPESIDDRRYIVEKGYISSKLNKRSMEDIDKVVKAAKLPSTQDGIELINLSEPNEFKEQIGKNINKNLFPNKVMLIIGGVGSGKTTFIDHLQFVSIPKNKTINDNLVWLRLNLNNAPLSKDLVYNWIIKQFIESIKSNHPKIDFDELATKMKIFSVEVNKFKKGEGELLKGDEKTYNKELYKIIRECSSDENKLFTAYYRYFVTEKQKSLIIVFDNCDKRLKDEQLFMFDVSQWVKDTFKALVLLPLRDETYDNHKNTPPLDTVIKDNIFRIYSPSFKEILISRIQLSIGKIKHTGKIYSYNISNGMHINYPAEDQARYLVCILRSIMNEENNIRRLITGLSGSNIRKALEIFMDFCCSGHLSEDIILSMKTNPNYKLPYYIASRVLLRLNRRFYDSEKSYIKNVFDAKDPENPFYFSRLIILRFLHNAMKASETPSINKMKGYISINNTLDFLNNFGLSKNIALSEIEYLIKSNCILTEDFRESDIDENMLIKLAPAGFVHLYLLSDISYLAAVAEDLHFTDERVVNNIKSNIRCYNDQLSFANTLTNSKLLMDFLSEERKRKLDYLATFEKDSEYDRYSELKDCEDRISNLLNSSSKEPWKSFLSKTPIGKTIMGKVVKKLEYGYLIYLDEWGVNGLLHNSNIHTDSNKLDINAKINVHIDDCDPMRERISLTII</sequence>
<organism evidence="1 2">
    <name type="scientific">Mergibacter septicus</name>
    <dbReference type="NCBI Taxonomy" id="221402"/>
    <lineage>
        <taxon>Bacteria</taxon>
        <taxon>Pseudomonadati</taxon>
        <taxon>Pseudomonadota</taxon>
        <taxon>Gammaproteobacteria</taxon>
        <taxon>Pasteurellales</taxon>
        <taxon>Pasteurellaceae</taxon>
        <taxon>Mergibacter</taxon>
    </lineage>
</organism>
<dbReference type="SUPFAM" id="SSF50249">
    <property type="entry name" value="Nucleic acid-binding proteins"/>
    <property type="match status" value="1"/>
</dbReference>
<dbReference type="Gene3D" id="2.40.50.140">
    <property type="entry name" value="Nucleic acid-binding proteins"/>
    <property type="match status" value="1"/>
</dbReference>
<dbReference type="SMART" id="SM00316">
    <property type="entry name" value="S1"/>
    <property type="match status" value="1"/>
</dbReference>
<evidence type="ECO:0000313" key="1">
    <source>
        <dbReference type="EMBL" id="QDJ13976.1"/>
    </source>
</evidence>
<dbReference type="SUPFAM" id="SSF52540">
    <property type="entry name" value="P-loop containing nucleoside triphosphate hydrolases"/>
    <property type="match status" value="1"/>
</dbReference>
<proteinExistence type="predicted"/>
<dbReference type="RefSeq" id="WP_261919942.1">
    <property type="nucleotide sequence ID" value="NZ_CP022011.1"/>
</dbReference>
<accession>A0A8D4LIP6</accession>